<dbReference type="InterPro" id="IPR013783">
    <property type="entry name" value="Ig-like_fold"/>
</dbReference>
<sequence>MDFQTTSGAFDTVHNGGFYDAFVTKLNPAGSALVYSTYLGGTGFDQATGIAVDAAGNAYVTGFTDSMDFQTTSGAFDTTYNGDPFDAFVTKLNPTGSALVYSTYLGGELSDQGNGISVDAAGNAYVTGLTTSRDFPTTQGAFDTTYNGGPFDAFVTKLNPTGSALVYSTYLGGSSDDQGTDIFVDAEGNAYVTGFTQSPDFPTTSGAFDTTFNGGSDAFVTKLNSTGSAPLLYSTYLGGNTGEQAFAIAVDAAGNAYVTGFTISEDYPTTSGAFDTSYNGFSDAFVAKISTVPSTTPMPIANVSPTSINFGNQPVNTSSSSQTVTVTNTGTADLIINNVMIAGENPTDFQVVSNMCTIVNPGNSCTIQVTFNPTTPGTRSATLNIFDNVSDSPQQVLLNGNGLPSADLMITKNAFVVPAGRNRKQITYTITVLNMGPNTASNVVVTDRLQSNTDFVSATTSQGTFTAPRRGRSGTVTFTLGNISAGSSANMTIVVTAKANAFVTNTATVSSSTFDPGPHPNSASVIIDSTAGNLNDTGSDESSGDHH</sequence>
<comment type="subcellular location">
    <subcellularLocation>
        <location evidence="1">Cell projection</location>
        <location evidence="1">Cilium</location>
    </subcellularLocation>
    <subcellularLocation>
        <location evidence="2">Cytoplasm</location>
    </subcellularLocation>
</comment>
<evidence type="ECO:0000256" key="1">
    <source>
        <dbReference type="ARBA" id="ARBA00004138"/>
    </source>
</evidence>
<evidence type="ECO:0000256" key="4">
    <source>
        <dbReference type="ARBA" id="ARBA00023069"/>
    </source>
</evidence>
<dbReference type="InterPro" id="IPR052918">
    <property type="entry name" value="Motility_Chemotaxis_Reg"/>
</dbReference>
<organism evidence="8 9">
    <name type="scientific">Metabacillus sediminilitoris</name>
    <dbReference type="NCBI Taxonomy" id="2567941"/>
    <lineage>
        <taxon>Bacteria</taxon>
        <taxon>Bacillati</taxon>
        <taxon>Bacillota</taxon>
        <taxon>Bacilli</taxon>
        <taxon>Bacillales</taxon>
        <taxon>Bacillaceae</taxon>
        <taxon>Metabacillus</taxon>
    </lineage>
</organism>
<keyword evidence="9" id="KW-1185">Reference proteome</keyword>
<proteinExistence type="predicted"/>
<dbReference type="Pfam" id="PF06739">
    <property type="entry name" value="SBBP"/>
    <property type="match status" value="4"/>
</dbReference>
<evidence type="ECO:0000313" key="8">
    <source>
        <dbReference type="EMBL" id="THF74975.1"/>
    </source>
</evidence>
<dbReference type="NCBIfam" id="NF012200">
    <property type="entry name" value="choice_anch_D"/>
    <property type="match status" value="1"/>
</dbReference>
<evidence type="ECO:0000256" key="5">
    <source>
        <dbReference type="ARBA" id="ARBA00023273"/>
    </source>
</evidence>
<dbReference type="Pfam" id="PF22544">
    <property type="entry name" value="HYDIN_VesB_CFA65-like_Ig"/>
    <property type="match status" value="1"/>
</dbReference>
<accession>A0A4S4BM75</accession>
<keyword evidence="4" id="KW-0969">Cilium</keyword>
<dbReference type="NCBIfam" id="TIGR01451">
    <property type="entry name" value="B_ant_repeat"/>
    <property type="match status" value="1"/>
</dbReference>
<dbReference type="Gene3D" id="2.120.10.30">
    <property type="entry name" value="TolB, C-terminal domain"/>
    <property type="match status" value="1"/>
</dbReference>
<comment type="caution">
    <text evidence="8">The sequence shown here is derived from an EMBL/GenBank/DDBJ whole genome shotgun (WGS) entry which is preliminary data.</text>
</comment>
<dbReference type="PANTHER" id="PTHR35580">
    <property type="entry name" value="CELL SURFACE GLYCOPROTEIN (S-LAYER PROTEIN)-LIKE PROTEIN"/>
    <property type="match status" value="1"/>
</dbReference>
<dbReference type="Pfam" id="PF01345">
    <property type="entry name" value="DUF11"/>
    <property type="match status" value="1"/>
</dbReference>
<dbReference type="InterPro" id="IPR010620">
    <property type="entry name" value="SBBP_repeat"/>
</dbReference>
<gene>
    <name evidence="8" type="ORF">E6W99_24570</name>
</gene>
<name>A0A4S4BM75_9BACI</name>
<dbReference type="Gene3D" id="2.60.40.10">
    <property type="entry name" value="Immunoglobulins"/>
    <property type="match status" value="1"/>
</dbReference>
<dbReference type="Proteomes" id="UP000310334">
    <property type="component" value="Unassembled WGS sequence"/>
</dbReference>
<evidence type="ECO:0000259" key="6">
    <source>
        <dbReference type="Pfam" id="PF01345"/>
    </source>
</evidence>
<evidence type="ECO:0000259" key="7">
    <source>
        <dbReference type="Pfam" id="PF22544"/>
    </source>
</evidence>
<dbReference type="InterPro" id="IPR001434">
    <property type="entry name" value="OmcB-like_DUF11"/>
</dbReference>
<dbReference type="GO" id="GO:0005737">
    <property type="term" value="C:cytoplasm"/>
    <property type="evidence" value="ECO:0007669"/>
    <property type="project" value="UniProtKB-SubCell"/>
</dbReference>
<dbReference type="InterPro" id="IPR047589">
    <property type="entry name" value="DUF11_rpt"/>
</dbReference>
<dbReference type="Gene3D" id="2.60.40.1170">
    <property type="entry name" value="Mu homology domain, subdomain B"/>
    <property type="match status" value="1"/>
</dbReference>
<dbReference type="AlphaFoldDB" id="A0A4S4BM75"/>
<keyword evidence="5" id="KW-0966">Cell projection</keyword>
<dbReference type="EMBL" id="SSNT01000031">
    <property type="protein sequence ID" value="THF74975.1"/>
    <property type="molecule type" value="Genomic_DNA"/>
</dbReference>
<evidence type="ECO:0000313" key="9">
    <source>
        <dbReference type="Proteomes" id="UP000310334"/>
    </source>
</evidence>
<feature type="domain" description="HYDIN/VesB/CFA65-like Ig-like" evidence="7">
    <location>
        <begin position="301"/>
        <end position="396"/>
    </location>
</feature>
<feature type="domain" description="DUF11" evidence="6">
    <location>
        <begin position="407"/>
        <end position="525"/>
    </location>
</feature>
<dbReference type="InterPro" id="IPR053879">
    <property type="entry name" value="HYDIN_VesB_CFA65-like_Ig"/>
</dbReference>
<reference evidence="8 9" key="1">
    <citation type="submission" date="2019-04" db="EMBL/GenBank/DDBJ databases">
        <title>Bacillus sediminilitoris sp. nov., isolated from a tidal flat sediment on the East China Sea.</title>
        <authorList>
            <person name="Wei Y."/>
            <person name="Mao H."/>
            <person name="Fang J."/>
        </authorList>
    </citation>
    <scope>NUCLEOTIDE SEQUENCE [LARGE SCALE GENOMIC DNA]</scope>
    <source>
        <strain evidence="8 9">DSL-17</strain>
    </source>
</reference>
<dbReference type="PANTHER" id="PTHR35580:SF1">
    <property type="entry name" value="PHYTASE-LIKE DOMAIN-CONTAINING PROTEIN"/>
    <property type="match status" value="1"/>
</dbReference>
<evidence type="ECO:0000256" key="3">
    <source>
        <dbReference type="ARBA" id="ARBA00022490"/>
    </source>
</evidence>
<keyword evidence="3" id="KW-0963">Cytoplasm</keyword>
<dbReference type="OrthoDB" id="9796428at2"/>
<dbReference type="InterPro" id="IPR011042">
    <property type="entry name" value="6-blade_b-propeller_TolB-like"/>
</dbReference>
<evidence type="ECO:0000256" key="2">
    <source>
        <dbReference type="ARBA" id="ARBA00004496"/>
    </source>
</evidence>
<protein>
    <submittedName>
        <fullName evidence="8">Choice-of-anchor D domain-containing protein</fullName>
    </submittedName>
</protein>